<dbReference type="AlphaFoldDB" id="A0A918PYQ1"/>
<sequence>MGDTYMVIEFVKVSSSQMVDYSENRDFLEKIYHEAVKEGDIVGWDLWSLQSGDNEGDFQYITVTYYKDPVKMMNGMTDTNFLNYAKKAYGESLTELEIANVVDGIMSNRDLARRAYMVQVASTDDSFKMQPGVLASFDLMRAAEGRFSEYEHVEEDLYLPYHQKKIQANMMGRWMFLRTALPMGSEAEYTHMTLNFYKDYLQFFTSMEYTDMEASEEQQKAMEEGLSSRDQKWVYMATLVRAIR</sequence>
<comment type="caution">
    <text evidence="1">The sequence shown here is derived from an EMBL/GenBank/DDBJ whole genome shotgun (WGS) entry which is preliminary data.</text>
</comment>
<reference evidence="1" key="2">
    <citation type="submission" date="2020-09" db="EMBL/GenBank/DDBJ databases">
        <authorList>
            <person name="Sun Q."/>
            <person name="Kim S."/>
        </authorList>
    </citation>
    <scope>NUCLEOTIDE SEQUENCE</scope>
    <source>
        <strain evidence="1">KCTC 12368</strain>
    </source>
</reference>
<accession>A0A918PYQ1</accession>
<protein>
    <submittedName>
        <fullName evidence="1">Uncharacterized protein</fullName>
    </submittedName>
</protein>
<keyword evidence="2" id="KW-1185">Reference proteome</keyword>
<gene>
    <name evidence="1" type="ORF">GCM10007049_17860</name>
</gene>
<evidence type="ECO:0000313" key="2">
    <source>
        <dbReference type="Proteomes" id="UP000619457"/>
    </source>
</evidence>
<name>A0A918PYQ1_9BACT</name>
<reference evidence="1" key="1">
    <citation type="journal article" date="2014" name="Int. J. Syst. Evol. Microbiol.">
        <title>Complete genome sequence of Corynebacterium casei LMG S-19264T (=DSM 44701T), isolated from a smear-ripened cheese.</title>
        <authorList>
            <consortium name="US DOE Joint Genome Institute (JGI-PGF)"/>
            <person name="Walter F."/>
            <person name="Albersmeier A."/>
            <person name="Kalinowski J."/>
            <person name="Ruckert C."/>
        </authorList>
    </citation>
    <scope>NUCLEOTIDE SEQUENCE</scope>
    <source>
        <strain evidence="1">KCTC 12368</strain>
    </source>
</reference>
<dbReference type="Proteomes" id="UP000619457">
    <property type="component" value="Unassembled WGS sequence"/>
</dbReference>
<organism evidence="1 2">
    <name type="scientific">Echinicola pacifica</name>
    <dbReference type="NCBI Taxonomy" id="346377"/>
    <lineage>
        <taxon>Bacteria</taxon>
        <taxon>Pseudomonadati</taxon>
        <taxon>Bacteroidota</taxon>
        <taxon>Cytophagia</taxon>
        <taxon>Cytophagales</taxon>
        <taxon>Cyclobacteriaceae</taxon>
        <taxon>Echinicola</taxon>
    </lineage>
</organism>
<evidence type="ECO:0000313" key="1">
    <source>
        <dbReference type="EMBL" id="GGZ25734.1"/>
    </source>
</evidence>
<dbReference type="EMBL" id="BMWX01000003">
    <property type="protein sequence ID" value="GGZ25734.1"/>
    <property type="molecule type" value="Genomic_DNA"/>
</dbReference>
<proteinExistence type="predicted"/>